<organism evidence="1 2">
    <name type="scientific">Candidatus Scatousia excrementigallinarum</name>
    <dbReference type="NCBI Taxonomy" id="2840935"/>
    <lineage>
        <taxon>Bacteria</taxon>
        <taxon>Candidatus Scatousia</taxon>
    </lineage>
</organism>
<dbReference type="AlphaFoldDB" id="A0A9D1JPP4"/>
<protein>
    <submittedName>
        <fullName evidence="1">Uncharacterized protein</fullName>
    </submittedName>
</protein>
<accession>A0A9D1JPP4</accession>
<gene>
    <name evidence="1" type="ORF">IAC10_14465</name>
</gene>
<evidence type="ECO:0000313" key="1">
    <source>
        <dbReference type="EMBL" id="HIS37804.1"/>
    </source>
</evidence>
<evidence type="ECO:0000313" key="2">
    <source>
        <dbReference type="Proteomes" id="UP000823928"/>
    </source>
</evidence>
<reference evidence="1" key="2">
    <citation type="journal article" date="2021" name="PeerJ">
        <title>Extensive microbial diversity within the chicken gut microbiome revealed by metagenomics and culture.</title>
        <authorList>
            <person name="Gilroy R."/>
            <person name="Ravi A."/>
            <person name="Getino M."/>
            <person name="Pursley I."/>
            <person name="Horton D.L."/>
            <person name="Alikhan N.F."/>
            <person name="Baker D."/>
            <person name="Gharbi K."/>
            <person name="Hall N."/>
            <person name="Watson M."/>
            <person name="Adriaenssens E.M."/>
            <person name="Foster-Nyarko E."/>
            <person name="Jarju S."/>
            <person name="Secka A."/>
            <person name="Antonio M."/>
            <person name="Oren A."/>
            <person name="Chaudhuri R.R."/>
            <person name="La Ragione R."/>
            <person name="Hildebrand F."/>
            <person name="Pallen M.J."/>
        </authorList>
    </citation>
    <scope>NUCLEOTIDE SEQUENCE</scope>
    <source>
        <strain evidence="1">6276</strain>
    </source>
</reference>
<proteinExistence type="predicted"/>
<sequence>MKKYCAYSTTFMVLLGVLILCVTLGISRVVNHLAQNEIKRRFQNIYSAYSQALMGTVAEMYGDTGCYYSTDKNVKHDFSKCNEFYNIFVRHLELKKYCEDKALKQGCIPQYQEYTAKPECQGFSAFMINNYDDAFVMVDGSNIIVYNEVNKERKPIFAVDANGFSKPNKAGEDLFTLTIIRNGNGSYYFHGNVSYCLPVKKGGIQNLTDVYK</sequence>
<dbReference type="Proteomes" id="UP000823928">
    <property type="component" value="Unassembled WGS sequence"/>
</dbReference>
<comment type="caution">
    <text evidence="1">The sequence shown here is derived from an EMBL/GenBank/DDBJ whole genome shotgun (WGS) entry which is preliminary data.</text>
</comment>
<name>A0A9D1JPP4_9BACT</name>
<dbReference type="EMBL" id="DVIU01000296">
    <property type="protein sequence ID" value="HIS37804.1"/>
    <property type="molecule type" value="Genomic_DNA"/>
</dbReference>
<reference evidence="1" key="1">
    <citation type="submission" date="2020-10" db="EMBL/GenBank/DDBJ databases">
        <authorList>
            <person name="Gilroy R."/>
        </authorList>
    </citation>
    <scope>NUCLEOTIDE SEQUENCE</scope>
    <source>
        <strain evidence="1">6276</strain>
    </source>
</reference>